<feature type="region of interest" description="Disordered" evidence="1">
    <location>
        <begin position="22"/>
        <end position="42"/>
    </location>
</feature>
<comment type="caution">
    <text evidence="2">The sequence shown here is derived from an EMBL/GenBank/DDBJ whole genome shotgun (WGS) entry which is preliminary data.</text>
</comment>
<proteinExistence type="predicted"/>
<reference evidence="2 3" key="1">
    <citation type="submission" date="2019-12" db="EMBL/GenBank/DDBJ databases">
        <title>Whole genome shotgun sequence of Streptomyces tubercidicus NBRC 13090.</title>
        <authorList>
            <person name="Ichikawa N."/>
            <person name="Kimura A."/>
            <person name="Kitahashi Y."/>
            <person name="Komaki H."/>
            <person name="Tamura T."/>
        </authorList>
    </citation>
    <scope>NUCLEOTIDE SEQUENCE [LARGE SCALE GENOMIC DNA]</scope>
    <source>
        <strain evidence="2 3">NBRC 13090</strain>
    </source>
</reference>
<gene>
    <name evidence="2" type="ORF">Stube_19460</name>
</gene>
<evidence type="ECO:0000313" key="3">
    <source>
        <dbReference type="Proteomes" id="UP000431826"/>
    </source>
</evidence>
<organism evidence="2 3">
    <name type="scientific">Streptomyces tubercidicus</name>
    <dbReference type="NCBI Taxonomy" id="47759"/>
    <lineage>
        <taxon>Bacteria</taxon>
        <taxon>Bacillati</taxon>
        <taxon>Actinomycetota</taxon>
        <taxon>Actinomycetes</taxon>
        <taxon>Kitasatosporales</taxon>
        <taxon>Streptomycetaceae</taxon>
        <taxon>Streptomyces</taxon>
    </lineage>
</organism>
<dbReference type="Proteomes" id="UP000431826">
    <property type="component" value="Unassembled WGS sequence"/>
</dbReference>
<dbReference type="EMBL" id="BLIR01000001">
    <property type="protein sequence ID" value="GFE37273.1"/>
    <property type="molecule type" value="Genomic_DNA"/>
</dbReference>
<accession>A0A640UML6</accession>
<protein>
    <submittedName>
        <fullName evidence="2">Uncharacterized protein</fullName>
    </submittedName>
</protein>
<sequence length="78" mass="8075">MVFGAVWVLGQGTLRTVPLRKGSFQPSAGGRGVTSRASSGTGDARQLSTAALFGHGAIAREQGLTYAPRQHEHLAATV</sequence>
<keyword evidence="3" id="KW-1185">Reference proteome</keyword>
<name>A0A640UML6_9ACTN</name>
<evidence type="ECO:0000313" key="2">
    <source>
        <dbReference type="EMBL" id="GFE37273.1"/>
    </source>
</evidence>
<evidence type="ECO:0000256" key="1">
    <source>
        <dbReference type="SAM" id="MobiDB-lite"/>
    </source>
</evidence>
<dbReference type="AlphaFoldDB" id="A0A640UML6"/>